<dbReference type="AlphaFoldDB" id="F0SLS8"/>
<dbReference type="eggNOG" id="COG4219">
    <property type="taxonomic scope" value="Bacteria"/>
</dbReference>
<dbReference type="OrthoDB" id="279966at2"/>
<protein>
    <recommendedName>
        <fullName evidence="4">Carboxypeptidase regulatory-like domain-containing protein</fullName>
    </recommendedName>
</protein>
<reference evidence="3" key="1">
    <citation type="submission" date="2011-02" db="EMBL/GenBank/DDBJ databases">
        <title>The complete genome of Planctomyces brasiliensis DSM 5305.</title>
        <authorList>
            <person name="Lucas S."/>
            <person name="Copeland A."/>
            <person name="Lapidus A."/>
            <person name="Bruce D."/>
            <person name="Goodwin L."/>
            <person name="Pitluck S."/>
            <person name="Kyrpides N."/>
            <person name="Mavromatis K."/>
            <person name="Pagani I."/>
            <person name="Ivanova N."/>
            <person name="Ovchinnikova G."/>
            <person name="Lu M."/>
            <person name="Detter J.C."/>
            <person name="Han C."/>
            <person name="Land M."/>
            <person name="Hauser L."/>
            <person name="Markowitz V."/>
            <person name="Cheng J.-F."/>
            <person name="Hugenholtz P."/>
            <person name="Woyke T."/>
            <person name="Wu D."/>
            <person name="Tindall B."/>
            <person name="Pomrenke H.G."/>
            <person name="Brambilla E."/>
            <person name="Klenk H.-P."/>
            <person name="Eisen J.A."/>
        </authorList>
    </citation>
    <scope>NUCLEOTIDE SEQUENCE [LARGE SCALE GENOMIC DNA]</scope>
    <source>
        <strain evidence="3">ATCC 49424 / DSM 5305 / JCM 21570 / IAM 15109 / NBRC 103401 / IFAM 1448</strain>
    </source>
</reference>
<keyword evidence="1" id="KW-0472">Membrane</keyword>
<evidence type="ECO:0000313" key="2">
    <source>
        <dbReference type="EMBL" id="ADY58819.1"/>
    </source>
</evidence>
<dbReference type="STRING" id="756272.Plabr_1204"/>
<dbReference type="EMBL" id="CP002546">
    <property type="protein sequence ID" value="ADY58819.1"/>
    <property type="molecule type" value="Genomic_DNA"/>
</dbReference>
<dbReference type="HOGENOM" id="CLU_436063_0_0_0"/>
<keyword evidence="3" id="KW-1185">Reference proteome</keyword>
<dbReference type="RefSeq" id="WP_013627552.1">
    <property type="nucleotide sequence ID" value="NC_015174.1"/>
</dbReference>
<evidence type="ECO:0000256" key="1">
    <source>
        <dbReference type="SAM" id="Phobius"/>
    </source>
</evidence>
<name>F0SLS8_RUBBR</name>
<feature type="transmembrane region" description="Helical" evidence="1">
    <location>
        <begin position="7"/>
        <end position="27"/>
    </location>
</feature>
<dbReference type="InterPro" id="IPR008969">
    <property type="entry name" value="CarboxyPept-like_regulatory"/>
</dbReference>
<dbReference type="Proteomes" id="UP000006860">
    <property type="component" value="Chromosome"/>
</dbReference>
<gene>
    <name evidence="2" type="ordered locus">Plabr_1204</name>
</gene>
<keyword evidence="1" id="KW-1133">Transmembrane helix</keyword>
<evidence type="ECO:0000313" key="3">
    <source>
        <dbReference type="Proteomes" id="UP000006860"/>
    </source>
</evidence>
<dbReference type="SUPFAM" id="SSF49464">
    <property type="entry name" value="Carboxypeptidase regulatory domain-like"/>
    <property type="match status" value="1"/>
</dbReference>
<dbReference type="KEGG" id="pbs:Plabr_1204"/>
<accession>F0SLS8</accession>
<sequence length="627" mass="68747">MDRPTRFFFIAVPVLMVVVLAITLVAISNRRPPLRTPIDVEAETATTADITGEDKILFAPGKGTLSGVLLAPDGEPNTKPVSLHYRSQRWETDNSSRSASGTLATGVTDTFSYEISSGETILIAEADGYAISSFGPIDNYAYQVTTGIQFQLEAGQPLTIHVQDAEGKPITDAELAGRSRIEGSFWGHQKPEQPDPGRYEFPHVAASAYRVRCSAPGFEPTEFEVESPQNATETVVLTPGIPTTGVVLDASGQPVPAAKLLLLYRHPNHYYGGKELGEADEQGEFRLLNLSRKHQYSGILQAPDGRCGTFENLKPGQTELTLHIADPPRVTGTVHGNLEELSRRDGKRAVRINQRVPFGLLNGSESIPYNSHTPVETQDNEQTFTFNGLLTNDWELIAGDVKYQHDGSEGDVHLDVNLETGEVLAKTTPINTNTSQPRKTIPGRLLKPDGSRFEGDAKLLYVLIQQDGNTNRTSIGGLGTIQREFNVPVMPHESHLVLEADGYALTVVQPFARQSEQKQEEIEIVLDTGQPLDVQVQDLNGAPISDAKLELRAFFHCPGCIARRGRKQAEQHKEGMYIFPNVANRPHEINIKANGFDDTTVTFYHLPTEPILISMETSLGSTNAQDQ</sequence>
<proteinExistence type="predicted"/>
<organism evidence="2 3">
    <name type="scientific">Rubinisphaera brasiliensis (strain ATCC 49424 / DSM 5305 / JCM 21570 / IAM 15109 / NBRC 103401 / IFAM 1448)</name>
    <name type="common">Planctomyces brasiliensis</name>
    <dbReference type="NCBI Taxonomy" id="756272"/>
    <lineage>
        <taxon>Bacteria</taxon>
        <taxon>Pseudomonadati</taxon>
        <taxon>Planctomycetota</taxon>
        <taxon>Planctomycetia</taxon>
        <taxon>Planctomycetales</taxon>
        <taxon>Planctomycetaceae</taxon>
        <taxon>Rubinisphaera</taxon>
    </lineage>
</organism>
<evidence type="ECO:0008006" key="4">
    <source>
        <dbReference type="Google" id="ProtNLM"/>
    </source>
</evidence>
<keyword evidence="1" id="KW-0812">Transmembrane</keyword>